<dbReference type="Proteomes" id="UP001292094">
    <property type="component" value="Unassembled WGS sequence"/>
</dbReference>
<protein>
    <submittedName>
        <fullName evidence="2">Uncharacterized protein</fullName>
    </submittedName>
</protein>
<organism evidence="2 3">
    <name type="scientific">Petrolisthes manimaculis</name>
    <dbReference type="NCBI Taxonomy" id="1843537"/>
    <lineage>
        <taxon>Eukaryota</taxon>
        <taxon>Metazoa</taxon>
        <taxon>Ecdysozoa</taxon>
        <taxon>Arthropoda</taxon>
        <taxon>Crustacea</taxon>
        <taxon>Multicrustacea</taxon>
        <taxon>Malacostraca</taxon>
        <taxon>Eumalacostraca</taxon>
        <taxon>Eucarida</taxon>
        <taxon>Decapoda</taxon>
        <taxon>Pleocyemata</taxon>
        <taxon>Anomura</taxon>
        <taxon>Galatheoidea</taxon>
        <taxon>Porcellanidae</taxon>
        <taxon>Petrolisthes</taxon>
    </lineage>
</organism>
<dbReference type="EMBL" id="JAWZYT010001689">
    <property type="protein sequence ID" value="KAK4309968.1"/>
    <property type="molecule type" value="Genomic_DNA"/>
</dbReference>
<dbReference type="AlphaFoldDB" id="A0AAE1PL09"/>
<name>A0AAE1PL09_9EUCA</name>
<keyword evidence="3" id="KW-1185">Reference proteome</keyword>
<gene>
    <name evidence="2" type="ORF">Pmani_018435</name>
</gene>
<feature type="region of interest" description="Disordered" evidence="1">
    <location>
        <begin position="97"/>
        <end position="131"/>
    </location>
</feature>
<evidence type="ECO:0000313" key="2">
    <source>
        <dbReference type="EMBL" id="KAK4309968.1"/>
    </source>
</evidence>
<reference evidence="2" key="1">
    <citation type="submission" date="2023-11" db="EMBL/GenBank/DDBJ databases">
        <title>Genome assemblies of two species of porcelain crab, Petrolisthes cinctipes and Petrolisthes manimaculis (Anomura: Porcellanidae).</title>
        <authorList>
            <person name="Angst P."/>
        </authorList>
    </citation>
    <scope>NUCLEOTIDE SEQUENCE</scope>
    <source>
        <strain evidence="2">PB745_02</strain>
        <tissue evidence="2">Gill</tissue>
    </source>
</reference>
<evidence type="ECO:0000313" key="3">
    <source>
        <dbReference type="Proteomes" id="UP001292094"/>
    </source>
</evidence>
<accession>A0AAE1PL09</accession>
<feature type="compositionally biased region" description="Polar residues" evidence="1">
    <location>
        <begin position="107"/>
        <end position="131"/>
    </location>
</feature>
<proteinExistence type="predicted"/>
<comment type="caution">
    <text evidence="2">The sequence shown here is derived from an EMBL/GenBank/DDBJ whole genome shotgun (WGS) entry which is preliminary data.</text>
</comment>
<evidence type="ECO:0000256" key="1">
    <source>
        <dbReference type="SAM" id="MobiDB-lite"/>
    </source>
</evidence>
<sequence length="131" mass="14707">MDSVNAVRLTLKSRNPPETHWELVLDTVLHSIRSLLCTATNQTPHERLFPYPRKSQLSFPGPILLRKFLRTSKSDPLVEPVNLVSATPYYAHGMESTVSSRDLAPSPRNQVPYNEAQPLTPSRTTSETPTL</sequence>